<dbReference type="SUPFAM" id="SSF52518">
    <property type="entry name" value="Thiamin diphosphate-binding fold (THDP-binding)"/>
    <property type="match status" value="1"/>
</dbReference>
<reference evidence="6" key="1">
    <citation type="journal article" date="2019" name="Int. J. Syst. Evol. Microbiol.">
        <title>The Global Catalogue of Microorganisms (GCM) 10K type strain sequencing project: providing services to taxonomists for standard genome sequencing and annotation.</title>
        <authorList>
            <consortium name="The Broad Institute Genomics Platform"/>
            <consortium name="The Broad Institute Genome Sequencing Center for Infectious Disease"/>
            <person name="Wu L."/>
            <person name="Ma J."/>
        </authorList>
    </citation>
    <scope>NUCLEOTIDE SEQUENCE [LARGE SCALE GENOMIC DNA]</scope>
    <source>
        <strain evidence="6">JCM 17938</strain>
    </source>
</reference>
<comment type="cofactor">
    <cofactor evidence="1">
        <name>thiamine diphosphate</name>
        <dbReference type="ChEBI" id="CHEBI:58937"/>
    </cofactor>
</comment>
<gene>
    <name evidence="5" type="ORF">GCM10023195_17680</name>
</gene>
<comment type="similarity">
    <text evidence="2">Belongs to the transketolase family.</text>
</comment>
<dbReference type="InterPro" id="IPR005474">
    <property type="entry name" value="Transketolase_N"/>
</dbReference>
<dbReference type="Gene3D" id="3.40.50.970">
    <property type="match status" value="1"/>
</dbReference>
<evidence type="ECO:0000259" key="4">
    <source>
        <dbReference type="Pfam" id="PF00456"/>
    </source>
</evidence>
<keyword evidence="3" id="KW-0786">Thiamine pyrophosphate</keyword>
<keyword evidence="6" id="KW-1185">Reference proteome</keyword>
<organism evidence="5 6">
    <name type="scientific">Actinoallomurus liliacearum</name>
    <dbReference type="NCBI Taxonomy" id="1080073"/>
    <lineage>
        <taxon>Bacteria</taxon>
        <taxon>Bacillati</taxon>
        <taxon>Actinomycetota</taxon>
        <taxon>Actinomycetes</taxon>
        <taxon>Streptosporangiales</taxon>
        <taxon>Thermomonosporaceae</taxon>
        <taxon>Actinoallomurus</taxon>
    </lineage>
</organism>
<dbReference type="PANTHER" id="PTHR47514">
    <property type="entry name" value="TRANSKETOLASE N-TERMINAL SECTION-RELATED"/>
    <property type="match status" value="1"/>
</dbReference>
<dbReference type="RefSeq" id="WP_345351192.1">
    <property type="nucleotide sequence ID" value="NZ_BAABHJ010000005.1"/>
</dbReference>
<dbReference type="InterPro" id="IPR029061">
    <property type="entry name" value="THDP-binding"/>
</dbReference>
<dbReference type="Proteomes" id="UP001500212">
    <property type="component" value="Unassembled WGS sequence"/>
</dbReference>
<dbReference type="Pfam" id="PF00456">
    <property type="entry name" value="Transketolase_N"/>
    <property type="match status" value="1"/>
</dbReference>
<dbReference type="EMBL" id="BAABHJ010000005">
    <property type="protein sequence ID" value="GAA4605117.1"/>
    <property type="molecule type" value="Genomic_DNA"/>
</dbReference>
<feature type="domain" description="Transketolase N-terminal" evidence="4">
    <location>
        <begin position="38"/>
        <end position="265"/>
    </location>
</feature>
<evidence type="ECO:0000256" key="3">
    <source>
        <dbReference type="ARBA" id="ARBA00023052"/>
    </source>
</evidence>
<name>A0ABP8TGL3_9ACTN</name>
<evidence type="ECO:0000313" key="6">
    <source>
        <dbReference type="Proteomes" id="UP001500212"/>
    </source>
</evidence>
<sequence length="297" mass="31796">MRGERTVAGPAERTDAARAERADVAGADAARIARLSTRCRLVLLEMIHRAGSGHAGSSLSCTDIIGVLKFDQMDRRADRSTGDVFVLSKGHAVPAWYAALIVDGDLPAEEVGTLRALDSRLQGHPDRTRLGLVDVSTGALGQGLSVAVGRALARRLHGRDSTVYCLLGDGECQEGQVWEAFLYAGAHRVPGLVAIIDHNGGQSDGAVADILPLYSLPEKLRAFGWHVDEVDGHDHGALRDVLRRRDRDRPSVIIAHTRKGRLGPDRVLLGGSHSDLPSAAEYAAAVDYLETLLEQGS</sequence>
<comment type="caution">
    <text evidence="5">The sequence shown here is derived from an EMBL/GenBank/DDBJ whole genome shotgun (WGS) entry which is preliminary data.</text>
</comment>
<evidence type="ECO:0000256" key="1">
    <source>
        <dbReference type="ARBA" id="ARBA00001964"/>
    </source>
</evidence>
<dbReference type="PANTHER" id="PTHR47514:SF1">
    <property type="entry name" value="TRANSKETOLASE N-TERMINAL SECTION-RELATED"/>
    <property type="match status" value="1"/>
</dbReference>
<dbReference type="CDD" id="cd02012">
    <property type="entry name" value="TPP_TK"/>
    <property type="match status" value="1"/>
</dbReference>
<evidence type="ECO:0000256" key="2">
    <source>
        <dbReference type="ARBA" id="ARBA00007131"/>
    </source>
</evidence>
<evidence type="ECO:0000313" key="5">
    <source>
        <dbReference type="EMBL" id="GAA4605117.1"/>
    </source>
</evidence>
<proteinExistence type="inferred from homology"/>
<protein>
    <submittedName>
        <fullName evidence="5">Transketolase</fullName>
    </submittedName>
</protein>
<accession>A0ABP8TGL3</accession>